<dbReference type="InterPro" id="IPR050109">
    <property type="entry name" value="HTH-type_TetR-like_transc_reg"/>
</dbReference>
<dbReference type="PANTHER" id="PTHR30055:SF200">
    <property type="entry name" value="HTH-TYPE TRANSCRIPTIONAL REPRESSOR BDCR"/>
    <property type="match status" value="1"/>
</dbReference>
<dbReference type="InterPro" id="IPR036271">
    <property type="entry name" value="Tet_transcr_reg_TetR-rel_C_sf"/>
</dbReference>
<dbReference type="Gene3D" id="1.10.357.10">
    <property type="entry name" value="Tetracycline Repressor, domain 2"/>
    <property type="match status" value="1"/>
</dbReference>
<evidence type="ECO:0000256" key="2">
    <source>
        <dbReference type="ARBA" id="ARBA00023015"/>
    </source>
</evidence>
<keyword evidence="2" id="KW-0805">Transcription regulation</keyword>
<dbReference type="Pfam" id="PF13977">
    <property type="entry name" value="TetR_C_6"/>
    <property type="match status" value="1"/>
</dbReference>
<dbReference type="PROSITE" id="PS50977">
    <property type="entry name" value="HTH_TETR_2"/>
    <property type="match status" value="1"/>
</dbReference>
<accession>A0ABP6IDG0</accession>
<dbReference type="Pfam" id="PF00440">
    <property type="entry name" value="TetR_N"/>
    <property type="match status" value="1"/>
</dbReference>
<name>A0ABP6IDG0_9ACTN</name>
<evidence type="ECO:0000256" key="4">
    <source>
        <dbReference type="ARBA" id="ARBA00023163"/>
    </source>
</evidence>
<comment type="caution">
    <text evidence="7">The sequence shown here is derived from an EMBL/GenBank/DDBJ whole genome shotgun (WGS) entry which is preliminary data.</text>
</comment>
<evidence type="ECO:0000256" key="5">
    <source>
        <dbReference type="PROSITE-ProRule" id="PRU00335"/>
    </source>
</evidence>
<dbReference type="PRINTS" id="PR00455">
    <property type="entry name" value="HTHTETR"/>
</dbReference>
<dbReference type="Proteomes" id="UP001500831">
    <property type="component" value="Unassembled WGS sequence"/>
</dbReference>
<dbReference type="SUPFAM" id="SSF48498">
    <property type="entry name" value="Tetracyclin repressor-like, C-terminal domain"/>
    <property type="match status" value="1"/>
</dbReference>
<dbReference type="PANTHER" id="PTHR30055">
    <property type="entry name" value="HTH-TYPE TRANSCRIPTIONAL REGULATOR RUTR"/>
    <property type="match status" value="1"/>
</dbReference>
<dbReference type="InterPro" id="IPR001647">
    <property type="entry name" value="HTH_TetR"/>
</dbReference>
<keyword evidence="1" id="KW-0678">Repressor</keyword>
<reference evidence="8" key="1">
    <citation type="journal article" date="2019" name="Int. J. Syst. Evol. Microbiol.">
        <title>The Global Catalogue of Microorganisms (GCM) 10K type strain sequencing project: providing services to taxonomists for standard genome sequencing and annotation.</title>
        <authorList>
            <consortium name="The Broad Institute Genomics Platform"/>
            <consortium name="The Broad Institute Genome Sequencing Center for Infectious Disease"/>
            <person name="Wu L."/>
            <person name="Ma J."/>
        </authorList>
    </citation>
    <scope>NUCLEOTIDE SEQUENCE [LARGE SCALE GENOMIC DNA]</scope>
    <source>
        <strain evidence="8">JCM 6242</strain>
    </source>
</reference>
<organism evidence="7 8">
    <name type="scientific">Streptosporangium fragile</name>
    <dbReference type="NCBI Taxonomy" id="46186"/>
    <lineage>
        <taxon>Bacteria</taxon>
        <taxon>Bacillati</taxon>
        <taxon>Actinomycetota</taxon>
        <taxon>Actinomycetes</taxon>
        <taxon>Streptosporangiales</taxon>
        <taxon>Streptosporangiaceae</taxon>
        <taxon>Streptosporangium</taxon>
    </lineage>
</organism>
<sequence length="217" mass="23706">MHSGGGARSSRADQADQRRAELLDAARRVVLERGLASTRVADIAKATNVSGGLIHYHFATKDDLITEMLRSTSDTEVQRLKEIAAEPGTAVQRLDRVLRFYIPASRSDQSWILWLDAWAVGVREEHVRTILLELEGAWIEILGRVIAEGVAAGELVCDDPQGSAERIDGMLDGLVVRYTLHAGNMSRSRLLHHARVAAAREVGLDPSVFPADPAEAP</sequence>
<evidence type="ECO:0000259" key="6">
    <source>
        <dbReference type="PROSITE" id="PS50977"/>
    </source>
</evidence>
<evidence type="ECO:0000313" key="8">
    <source>
        <dbReference type="Proteomes" id="UP001500831"/>
    </source>
</evidence>
<gene>
    <name evidence="7" type="ORF">GCM10010517_22910</name>
</gene>
<keyword evidence="8" id="KW-1185">Reference proteome</keyword>
<feature type="domain" description="HTH tetR-type" evidence="6">
    <location>
        <begin position="16"/>
        <end position="76"/>
    </location>
</feature>
<feature type="DNA-binding region" description="H-T-H motif" evidence="5">
    <location>
        <begin position="39"/>
        <end position="58"/>
    </location>
</feature>
<dbReference type="RefSeq" id="WP_344970376.1">
    <property type="nucleotide sequence ID" value="NZ_BAAAVI010000013.1"/>
</dbReference>
<dbReference type="InterPro" id="IPR009057">
    <property type="entry name" value="Homeodomain-like_sf"/>
</dbReference>
<evidence type="ECO:0000256" key="1">
    <source>
        <dbReference type="ARBA" id="ARBA00022491"/>
    </source>
</evidence>
<dbReference type="InterPro" id="IPR039538">
    <property type="entry name" value="BetI_C"/>
</dbReference>
<keyword evidence="3 5" id="KW-0238">DNA-binding</keyword>
<evidence type="ECO:0000313" key="7">
    <source>
        <dbReference type="EMBL" id="GAA2863797.1"/>
    </source>
</evidence>
<dbReference type="SUPFAM" id="SSF46689">
    <property type="entry name" value="Homeodomain-like"/>
    <property type="match status" value="1"/>
</dbReference>
<keyword evidence="4" id="KW-0804">Transcription</keyword>
<protein>
    <submittedName>
        <fullName evidence="7">TetR family transcriptional regulator C-terminal domain-containing protein</fullName>
    </submittedName>
</protein>
<proteinExistence type="predicted"/>
<evidence type="ECO:0000256" key="3">
    <source>
        <dbReference type="ARBA" id="ARBA00023125"/>
    </source>
</evidence>
<dbReference type="EMBL" id="BAAAVI010000013">
    <property type="protein sequence ID" value="GAA2863797.1"/>
    <property type="molecule type" value="Genomic_DNA"/>
</dbReference>